<dbReference type="EMBL" id="JBHUMF010000031">
    <property type="protein sequence ID" value="MFD2682727.1"/>
    <property type="molecule type" value="Genomic_DNA"/>
</dbReference>
<keyword evidence="3" id="KW-1185">Reference proteome</keyword>
<dbReference type="PANTHER" id="PTHR43685">
    <property type="entry name" value="GLYCOSYLTRANSFERASE"/>
    <property type="match status" value="1"/>
</dbReference>
<protein>
    <submittedName>
        <fullName evidence="2">Glycosyltransferase family 2 protein</fullName>
        <ecNumber evidence="2">2.4.-.-</ecNumber>
    </submittedName>
</protein>
<sequence length="396" mass="46403">MNNIEVSVIIPTYNKFPLNLFTLYSIENQNFDLSKVEVIMIDDGSTDQTKTLENHTFSFHFKLISVKQNLGRPRARNLGIKAATGNIIIFLDAEIIVQPDFLAIHYQYHQRYPNLVVTGVMLMKKVYSVLFPEFSPTQFRDCTNLIKNHSEFQEKIAPFKQLHQVTPLISEKDIVEENYRKLSFTAPYESYYLNTIISNYGYDLKGYRIPWQLFGTGHVSASRKAIDQVGLFAEYPGYGWDDCEMGYRLYKNGATFLTDKYLISYHQEHPISNVIEDQSKKNYYKFQETYKTVDQMIIGLTFLPVPYNLHQINQLLINYQLLCGQYPNNFMLMKQMFHSMLRQIGALLNENMRITALNRQPLKQSEKIALHIEKQKLRNLAIFQPFLQCFERLENL</sequence>
<dbReference type="Gene3D" id="3.90.550.10">
    <property type="entry name" value="Spore Coat Polysaccharide Biosynthesis Protein SpsA, Chain A"/>
    <property type="match status" value="1"/>
</dbReference>
<dbReference type="SUPFAM" id="SSF53448">
    <property type="entry name" value="Nucleotide-diphospho-sugar transferases"/>
    <property type="match status" value="1"/>
</dbReference>
<evidence type="ECO:0000313" key="3">
    <source>
        <dbReference type="Proteomes" id="UP001597506"/>
    </source>
</evidence>
<gene>
    <name evidence="2" type="ORF">ACFSUL_18465</name>
</gene>
<evidence type="ECO:0000313" key="2">
    <source>
        <dbReference type="EMBL" id="MFD2682727.1"/>
    </source>
</evidence>
<proteinExistence type="predicted"/>
<dbReference type="InterPro" id="IPR050834">
    <property type="entry name" value="Glycosyltransf_2"/>
</dbReference>
<dbReference type="InterPro" id="IPR029044">
    <property type="entry name" value="Nucleotide-diphossugar_trans"/>
</dbReference>
<dbReference type="PANTHER" id="PTHR43685:SF2">
    <property type="entry name" value="GLYCOSYLTRANSFERASE 2-LIKE DOMAIN-CONTAINING PROTEIN"/>
    <property type="match status" value="1"/>
</dbReference>
<reference evidence="3" key="1">
    <citation type="journal article" date="2019" name="Int. J. Syst. Evol. Microbiol.">
        <title>The Global Catalogue of Microorganisms (GCM) 10K type strain sequencing project: providing services to taxonomists for standard genome sequencing and annotation.</title>
        <authorList>
            <consortium name="The Broad Institute Genomics Platform"/>
            <consortium name="The Broad Institute Genome Sequencing Center for Infectious Disease"/>
            <person name="Wu L."/>
            <person name="Ma J."/>
        </authorList>
    </citation>
    <scope>NUCLEOTIDE SEQUENCE [LARGE SCALE GENOMIC DNA]</scope>
    <source>
        <strain evidence="3">KCTC 3913</strain>
    </source>
</reference>
<dbReference type="RefSeq" id="WP_377937360.1">
    <property type="nucleotide sequence ID" value="NZ_JBHUMF010000031.1"/>
</dbReference>
<comment type="caution">
    <text evidence="2">The sequence shown here is derived from an EMBL/GenBank/DDBJ whole genome shotgun (WGS) entry which is preliminary data.</text>
</comment>
<feature type="domain" description="Glycosyltransferase 2-like" evidence="1">
    <location>
        <begin position="7"/>
        <end position="122"/>
    </location>
</feature>
<keyword evidence="2" id="KW-0328">Glycosyltransferase</keyword>
<dbReference type="Proteomes" id="UP001597506">
    <property type="component" value="Unassembled WGS sequence"/>
</dbReference>
<organism evidence="2 3">
    <name type="scientific">Bacillus seohaeanensis</name>
    <dbReference type="NCBI Taxonomy" id="284580"/>
    <lineage>
        <taxon>Bacteria</taxon>
        <taxon>Bacillati</taxon>
        <taxon>Bacillota</taxon>
        <taxon>Bacilli</taxon>
        <taxon>Bacillales</taxon>
        <taxon>Bacillaceae</taxon>
        <taxon>Bacillus</taxon>
    </lineage>
</organism>
<name>A0ABW5RW94_9BACI</name>
<dbReference type="EC" id="2.4.-.-" evidence="2"/>
<keyword evidence="2" id="KW-0808">Transferase</keyword>
<dbReference type="GO" id="GO:0016757">
    <property type="term" value="F:glycosyltransferase activity"/>
    <property type="evidence" value="ECO:0007669"/>
    <property type="project" value="UniProtKB-KW"/>
</dbReference>
<evidence type="ECO:0000259" key="1">
    <source>
        <dbReference type="Pfam" id="PF00535"/>
    </source>
</evidence>
<dbReference type="CDD" id="cd00761">
    <property type="entry name" value="Glyco_tranf_GTA_type"/>
    <property type="match status" value="1"/>
</dbReference>
<accession>A0ABW5RW94</accession>
<dbReference type="Pfam" id="PF00535">
    <property type="entry name" value="Glycos_transf_2"/>
    <property type="match status" value="1"/>
</dbReference>
<dbReference type="InterPro" id="IPR001173">
    <property type="entry name" value="Glyco_trans_2-like"/>
</dbReference>